<dbReference type="Proteomes" id="UP001432322">
    <property type="component" value="Unassembled WGS sequence"/>
</dbReference>
<evidence type="ECO:0000313" key="2">
    <source>
        <dbReference type="Proteomes" id="UP001432322"/>
    </source>
</evidence>
<dbReference type="EMBL" id="BTSY01000004">
    <property type="protein sequence ID" value="GMT25479.1"/>
    <property type="molecule type" value="Genomic_DNA"/>
</dbReference>
<name>A0AAV5W6I1_9BILA</name>
<dbReference type="AlphaFoldDB" id="A0AAV5W6I1"/>
<reference evidence="1" key="1">
    <citation type="submission" date="2023-10" db="EMBL/GenBank/DDBJ databases">
        <title>Genome assembly of Pristionchus species.</title>
        <authorList>
            <person name="Yoshida K."/>
            <person name="Sommer R.J."/>
        </authorList>
    </citation>
    <scope>NUCLEOTIDE SEQUENCE</scope>
    <source>
        <strain evidence="1">RS5133</strain>
    </source>
</reference>
<protein>
    <submittedName>
        <fullName evidence="1">Uncharacterized protein</fullName>
    </submittedName>
</protein>
<feature type="non-terminal residue" evidence="1">
    <location>
        <position position="1"/>
    </location>
</feature>
<sequence length="112" mass="12437">FGLDRGLSECYDIFSVLSTQNQQSLDGCSVLLHHFAVHNSLGDLGVHVQTTQHLLSLVEYDARGDVSHLHGCLDRLVAQVAPLFKVHPHILESNRNGRTLDEYLISNECLST</sequence>
<gene>
    <name evidence="1" type="ORF">PFISCL1PPCAC_16776</name>
</gene>
<accession>A0AAV5W6I1</accession>
<evidence type="ECO:0000313" key="1">
    <source>
        <dbReference type="EMBL" id="GMT25479.1"/>
    </source>
</evidence>
<proteinExistence type="predicted"/>
<keyword evidence="2" id="KW-1185">Reference proteome</keyword>
<feature type="non-terminal residue" evidence="1">
    <location>
        <position position="112"/>
    </location>
</feature>
<comment type="caution">
    <text evidence="1">The sequence shown here is derived from an EMBL/GenBank/DDBJ whole genome shotgun (WGS) entry which is preliminary data.</text>
</comment>
<organism evidence="1 2">
    <name type="scientific">Pristionchus fissidentatus</name>
    <dbReference type="NCBI Taxonomy" id="1538716"/>
    <lineage>
        <taxon>Eukaryota</taxon>
        <taxon>Metazoa</taxon>
        <taxon>Ecdysozoa</taxon>
        <taxon>Nematoda</taxon>
        <taxon>Chromadorea</taxon>
        <taxon>Rhabditida</taxon>
        <taxon>Rhabditina</taxon>
        <taxon>Diplogasteromorpha</taxon>
        <taxon>Diplogasteroidea</taxon>
        <taxon>Neodiplogasteridae</taxon>
        <taxon>Pristionchus</taxon>
    </lineage>
</organism>